<sequence length="146" mass="16159">MRSLGLLLTSTLGPDSVTDVRVSPSPATSTPRERFALQASNCTHTMRRFTTGTLSATSQLQKDRLKFRINLIRNVFLSFIIVGPGRVKSCIHIGKVNKLSSHMRRGLLARYFISKVVTQTQNIIESPSIRRDGLVSFLSVVAATRS</sequence>
<dbReference type="GeneID" id="73348104"/>
<dbReference type="EMBL" id="CP019479">
    <property type="protein sequence ID" value="UQC88637.1"/>
    <property type="molecule type" value="Genomic_DNA"/>
</dbReference>
<reference evidence="1" key="1">
    <citation type="journal article" date="2021" name="Mol. Plant Microbe Interact.">
        <title>Complete Genome Sequence of the Plant-Pathogenic Fungus Colletotrichum lupini.</title>
        <authorList>
            <person name="Baroncelli R."/>
            <person name="Pensec F."/>
            <person name="Da Lio D."/>
            <person name="Boufleur T."/>
            <person name="Vicente I."/>
            <person name="Sarrocco S."/>
            <person name="Picot A."/>
            <person name="Baraldi E."/>
            <person name="Sukno S."/>
            <person name="Thon M."/>
            <person name="Le Floch G."/>
        </authorList>
    </citation>
    <scope>NUCLEOTIDE SEQUENCE</scope>
    <source>
        <strain evidence="1">IMI 504893</strain>
    </source>
</reference>
<dbReference type="AlphaFoldDB" id="A0A9Q8T5M4"/>
<gene>
    <name evidence="1" type="ORF">CLUP02_14162</name>
</gene>
<dbReference type="Proteomes" id="UP000830671">
    <property type="component" value="Chromosome 7"/>
</dbReference>
<evidence type="ECO:0000313" key="2">
    <source>
        <dbReference type="Proteomes" id="UP000830671"/>
    </source>
</evidence>
<protein>
    <submittedName>
        <fullName evidence="1">Uncharacterized protein</fullName>
    </submittedName>
</protein>
<accession>A0A9Q8T5M4</accession>
<evidence type="ECO:0000313" key="1">
    <source>
        <dbReference type="EMBL" id="UQC88637.1"/>
    </source>
</evidence>
<organism evidence="1 2">
    <name type="scientific">Colletotrichum lupini</name>
    <dbReference type="NCBI Taxonomy" id="145971"/>
    <lineage>
        <taxon>Eukaryota</taxon>
        <taxon>Fungi</taxon>
        <taxon>Dikarya</taxon>
        <taxon>Ascomycota</taxon>
        <taxon>Pezizomycotina</taxon>
        <taxon>Sordariomycetes</taxon>
        <taxon>Hypocreomycetidae</taxon>
        <taxon>Glomerellales</taxon>
        <taxon>Glomerellaceae</taxon>
        <taxon>Colletotrichum</taxon>
        <taxon>Colletotrichum acutatum species complex</taxon>
    </lineage>
</organism>
<name>A0A9Q8T5M4_9PEZI</name>
<dbReference type="KEGG" id="clup:CLUP02_14162"/>
<dbReference type="RefSeq" id="XP_049150240.1">
    <property type="nucleotide sequence ID" value="XM_049293094.1"/>
</dbReference>
<keyword evidence="2" id="KW-1185">Reference proteome</keyword>
<proteinExistence type="predicted"/>